<dbReference type="PROSITE" id="PS00211">
    <property type="entry name" value="ABC_TRANSPORTER_1"/>
    <property type="match status" value="1"/>
</dbReference>
<dbReference type="GO" id="GO:0005524">
    <property type="term" value="F:ATP binding"/>
    <property type="evidence" value="ECO:0007669"/>
    <property type="project" value="UniProtKB-KW"/>
</dbReference>
<keyword evidence="4 6" id="KW-0067">ATP-binding</keyword>
<dbReference type="PROSITE" id="PS50893">
    <property type="entry name" value="ABC_TRANSPORTER_2"/>
    <property type="match status" value="1"/>
</dbReference>
<organism evidence="6 7">
    <name type="scientific">Paracoccus chinensis</name>
    <dbReference type="NCBI Taxonomy" id="525640"/>
    <lineage>
        <taxon>Bacteria</taxon>
        <taxon>Pseudomonadati</taxon>
        <taxon>Pseudomonadota</taxon>
        <taxon>Alphaproteobacteria</taxon>
        <taxon>Rhodobacterales</taxon>
        <taxon>Paracoccaceae</taxon>
        <taxon>Paracoccus</taxon>
    </lineage>
</organism>
<dbReference type="SMART" id="SM00382">
    <property type="entry name" value="AAA"/>
    <property type="match status" value="1"/>
</dbReference>
<dbReference type="Gene3D" id="3.40.50.300">
    <property type="entry name" value="P-loop containing nucleotide triphosphate hydrolases"/>
    <property type="match status" value="1"/>
</dbReference>
<dbReference type="EMBL" id="FNGE01000003">
    <property type="protein sequence ID" value="SDK78065.1"/>
    <property type="molecule type" value="Genomic_DNA"/>
</dbReference>
<feature type="domain" description="ABC transporter" evidence="5">
    <location>
        <begin position="6"/>
        <end position="231"/>
    </location>
</feature>
<dbReference type="STRING" id="525640.SAMN04487971_10373"/>
<dbReference type="RefSeq" id="WP_090753252.1">
    <property type="nucleotide sequence ID" value="NZ_FNGE01000003.1"/>
</dbReference>
<accession>A0A1G9EPX9</accession>
<dbReference type="OrthoDB" id="9778547at2"/>
<dbReference type="InterPro" id="IPR003439">
    <property type="entry name" value="ABC_transporter-like_ATP-bd"/>
</dbReference>
<dbReference type="InterPro" id="IPR027417">
    <property type="entry name" value="P-loop_NTPase"/>
</dbReference>
<keyword evidence="7" id="KW-1185">Reference proteome</keyword>
<sequence>MSDATVILDGVRKSYGGREVVHDLSYRLSPGEVVALVGHNGAGKTTQIKMMLGLVRPDGGLLQVLGADPAQGRHARQALGYLPESVQFHPSFTARETLAFYARLKGLPAQGHDALFARVGLADAADRPVRGYSKGMRQRLGLAQAILGQPRLLLLDEPTSGLDPALRRELYGIVADLAREGATVLLSSHALTELEGEAGRVLVMNRGRLIADGTMEELRRLAGLPSVLRFRSEAAPRAGTRIGDHWQVELSESEKSAALRAALDAGARDITLEDPSLDDIYAHFLRREAA</sequence>
<comment type="similarity">
    <text evidence="1">Belongs to the ABC transporter superfamily.</text>
</comment>
<dbReference type="SUPFAM" id="SSF52540">
    <property type="entry name" value="P-loop containing nucleoside triphosphate hydrolases"/>
    <property type="match status" value="1"/>
</dbReference>
<dbReference type="PANTHER" id="PTHR43335">
    <property type="entry name" value="ABC TRANSPORTER, ATP-BINDING PROTEIN"/>
    <property type="match status" value="1"/>
</dbReference>
<evidence type="ECO:0000256" key="3">
    <source>
        <dbReference type="ARBA" id="ARBA00022741"/>
    </source>
</evidence>
<evidence type="ECO:0000256" key="2">
    <source>
        <dbReference type="ARBA" id="ARBA00022448"/>
    </source>
</evidence>
<gene>
    <name evidence="6" type="ORF">SAMN04487971_10373</name>
</gene>
<dbReference type="AlphaFoldDB" id="A0A1G9EPX9"/>
<dbReference type="InterPro" id="IPR003593">
    <property type="entry name" value="AAA+_ATPase"/>
</dbReference>
<evidence type="ECO:0000259" key="5">
    <source>
        <dbReference type="PROSITE" id="PS50893"/>
    </source>
</evidence>
<dbReference type="Proteomes" id="UP000199555">
    <property type="component" value="Unassembled WGS sequence"/>
</dbReference>
<dbReference type="InterPro" id="IPR017871">
    <property type="entry name" value="ABC_transporter-like_CS"/>
</dbReference>
<evidence type="ECO:0000313" key="6">
    <source>
        <dbReference type="EMBL" id="SDK78065.1"/>
    </source>
</evidence>
<protein>
    <submittedName>
        <fullName evidence="6">Cu-processing system ATP-binding protein</fullName>
    </submittedName>
</protein>
<dbReference type="PANTHER" id="PTHR43335:SF11">
    <property type="entry name" value="ABC TRANSPORTER RELATED"/>
    <property type="match status" value="1"/>
</dbReference>
<name>A0A1G9EPX9_9RHOB</name>
<reference evidence="7" key="1">
    <citation type="submission" date="2016-10" db="EMBL/GenBank/DDBJ databases">
        <authorList>
            <person name="Varghese N."/>
            <person name="Submissions S."/>
        </authorList>
    </citation>
    <scope>NUCLEOTIDE SEQUENCE [LARGE SCALE GENOMIC DNA]</scope>
    <source>
        <strain evidence="7">CGMCC 1.7655</strain>
    </source>
</reference>
<evidence type="ECO:0000256" key="4">
    <source>
        <dbReference type="ARBA" id="ARBA00022840"/>
    </source>
</evidence>
<keyword evidence="3" id="KW-0547">Nucleotide-binding</keyword>
<evidence type="ECO:0000313" key="7">
    <source>
        <dbReference type="Proteomes" id="UP000199555"/>
    </source>
</evidence>
<keyword evidence="2" id="KW-0813">Transport</keyword>
<dbReference type="CDD" id="cd03230">
    <property type="entry name" value="ABC_DR_subfamily_A"/>
    <property type="match status" value="1"/>
</dbReference>
<dbReference type="GO" id="GO:0016887">
    <property type="term" value="F:ATP hydrolysis activity"/>
    <property type="evidence" value="ECO:0007669"/>
    <property type="project" value="InterPro"/>
</dbReference>
<dbReference type="Pfam" id="PF00005">
    <property type="entry name" value="ABC_tran"/>
    <property type="match status" value="1"/>
</dbReference>
<evidence type="ECO:0000256" key="1">
    <source>
        <dbReference type="ARBA" id="ARBA00005417"/>
    </source>
</evidence>
<proteinExistence type="inferred from homology"/>